<proteinExistence type="predicted"/>
<accession>A0A2S2R2R0</accession>
<dbReference type="AlphaFoldDB" id="A0A2S2R2R0"/>
<protein>
    <submittedName>
        <fullName evidence="1">Uncharacterized protein</fullName>
    </submittedName>
</protein>
<reference evidence="1" key="1">
    <citation type="submission" date="2018-04" db="EMBL/GenBank/DDBJ databases">
        <title>Transcriptome assembly of Sipha flava.</title>
        <authorList>
            <person name="Scully E.D."/>
            <person name="Geib S.M."/>
            <person name="Palmer N.A."/>
            <person name="Koch K."/>
            <person name="Bradshaw J."/>
            <person name="Heng-Moss T."/>
            <person name="Sarath G."/>
        </authorList>
    </citation>
    <scope>NUCLEOTIDE SEQUENCE</scope>
</reference>
<organism evidence="1">
    <name type="scientific">Sipha flava</name>
    <name type="common">yellow sugarcane aphid</name>
    <dbReference type="NCBI Taxonomy" id="143950"/>
    <lineage>
        <taxon>Eukaryota</taxon>
        <taxon>Metazoa</taxon>
        <taxon>Ecdysozoa</taxon>
        <taxon>Arthropoda</taxon>
        <taxon>Hexapoda</taxon>
        <taxon>Insecta</taxon>
        <taxon>Pterygota</taxon>
        <taxon>Neoptera</taxon>
        <taxon>Paraneoptera</taxon>
        <taxon>Hemiptera</taxon>
        <taxon>Sternorrhyncha</taxon>
        <taxon>Aphidomorpha</taxon>
        <taxon>Aphidoidea</taxon>
        <taxon>Aphididae</taxon>
        <taxon>Sipha</taxon>
    </lineage>
</organism>
<name>A0A2S2R2R0_9HEMI</name>
<sequence>MKEHLVKCQLEVKEDNTNGNIFEDSQRSYNDTIDLLNEDNLSLKNSISNTTISTLQLFSYEVCETNKKIDSTSTISNFSSSIIKKGTPQTFTNSIGDFVI</sequence>
<evidence type="ECO:0000313" key="1">
    <source>
        <dbReference type="EMBL" id="MBY84279.1"/>
    </source>
</evidence>
<gene>
    <name evidence="1" type="ORF">g.184943</name>
</gene>
<dbReference type="EMBL" id="GGMS01015076">
    <property type="protein sequence ID" value="MBY84279.1"/>
    <property type="molecule type" value="Transcribed_RNA"/>
</dbReference>